<dbReference type="InterPro" id="IPR022615">
    <property type="entry name" value="NqrA_C_domain"/>
</dbReference>
<dbReference type="PANTHER" id="PTHR37839:SF1">
    <property type="entry name" value="NA(+)-TRANSLOCATING NADH-QUINONE REDUCTASE SUBUNIT A"/>
    <property type="match status" value="1"/>
</dbReference>
<keyword evidence="2 8" id="KW-1278">Translocase</keyword>
<dbReference type="NCBIfam" id="TIGR01936">
    <property type="entry name" value="nqrA"/>
    <property type="match status" value="1"/>
</dbReference>
<keyword evidence="5 8" id="KW-0406">Ion transport</keyword>
<evidence type="ECO:0000256" key="8">
    <source>
        <dbReference type="HAMAP-Rule" id="MF_00425"/>
    </source>
</evidence>
<dbReference type="InterPro" id="IPR056148">
    <property type="entry name" value="NQRA_2nd"/>
</dbReference>
<name>A0AAX4HSS2_9BACT</name>
<keyword evidence="3 8" id="KW-0520">NAD</keyword>
<feature type="domain" description="NqrA N-terminal barrel-sandwich hybrid" evidence="9">
    <location>
        <begin position="2"/>
        <end position="94"/>
    </location>
</feature>
<dbReference type="Pfam" id="PF11973">
    <property type="entry name" value="NQRA_SLBB"/>
    <property type="match status" value="1"/>
</dbReference>
<sequence length="448" mass="49271">MIKTSKGLDIPISGAPAQQISASKTVRTVALLGEDYNGMKPTMLVQVGDKVLKGQPLFEDKKTPGVFFTAPVAGTVREINRGDKRVFQSIVIEVHGFDQVQLKSYKHSGINSYSAEDVRKLLIESGFWTFLRTRPFSKTPAVDSTPSSIFVNVMDTNPLAPDTEVIVRERMEDFKAGVEVLSRLGVKVFVVTHPSSSVNLTGLSNVVHEKFQGAHPAGNVGTHIHHLDPVSATKTVWHVNYQDTMAIGHLFTTGIISNEKVISIAGPMAKSPRLIKTLRGASISDLTQDEVKENSGVRFVSGSVLGGRTASGAVNYLGQFHQQVSLIKEGHYREFMGWQSPGLNKYSLKNVFLSKIFPGKKFNFDTNTNGSHRSIVPIGSFEQVMPFDILPTQLLRYLMVQHSDMAINLGALELDEEDLALCTFVDPCKNEYGPVLRANLMKIEKEGI</sequence>
<feature type="domain" description="NqrA second alpha/beta" evidence="11">
    <location>
        <begin position="114"/>
        <end position="255"/>
    </location>
</feature>
<comment type="catalytic activity">
    <reaction evidence="8">
        <text>a ubiquinone + n Na(+)(in) + NADH + H(+) = a ubiquinol + n Na(+)(out) + NAD(+)</text>
        <dbReference type="Rhea" id="RHEA:47748"/>
        <dbReference type="Rhea" id="RHEA-COMP:9565"/>
        <dbReference type="Rhea" id="RHEA-COMP:9566"/>
        <dbReference type="ChEBI" id="CHEBI:15378"/>
        <dbReference type="ChEBI" id="CHEBI:16389"/>
        <dbReference type="ChEBI" id="CHEBI:17976"/>
        <dbReference type="ChEBI" id="CHEBI:29101"/>
        <dbReference type="ChEBI" id="CHEBI:57540"/>
        <dbReference type="ChEBI" id="CHEBI:57945"/>
        <dbReference type="EC" id="7.2.1.1"/>
    </reaction>
</comment>
<dbReference type="AlphaFoldDB" id="A0AAX4HSS2"/>
<evidence type="ECO:0000313" key="13">
    <source>
        <dbReference type="Proteomes" id="UP001324634"/>
    </source>
</evidence>
<proteinExistence type="inferred from homology"/>
<comment type="function">
    <text evidence="8">NQR complex catalyzes the reduction of ubiquinone-1 to ubiquinol by two successive reactions, coupled with the transport of Na(+) ions from the cytoplasm to the periplasm. NqrA to NqrE are probably involved in the second step, the conversion of ubisemiquinone to ubiquinol.</text>
</comment>
<dbReference type="Pfam" id="PF24836">
    <property type="entry name" value="NQRA_2nd"/>
    <property type="match status" value="1"/>
</dbReference>
<dbReference type="EMBL" id="CP139487">
    <property type="protein sequence ID" value="WPU66153.1"/>
    <property type="molecule type" value="Genomic_DNA"/>
</dbReference>
<dbReference type="NCBIfam" id="NF003759">
    <property type="entry name" value="PRK05352.1-2"/>
    <property type="match status" value="1"/>
</dbReference>
<comment type="subunit">
    <text evidence="8">Composed of six subunits; NqrA, NqrB, NqrC, NqrD, NqrE and NqrF.</text>
</comment>
<dbReference type="InterPro" id="IPR056147">
    <property type="entry name" value="NQRA_N"/>
</dbReference>
<dbReference type="HAMAP" id="MF_00425">
    <property type="entry name" value="NqrA"/>
    <property type="match status" value="1"/>
</dbReference>
<dbReference type="Pfam" id="PF05896">
    <property type="entry name" value="NQRA_N"/>
    <property type="match status" value="1"/>
</dbReference>
<dbReference type="EC" id="7.2.1.1" evidence="8"/>
<keyword evidence="6 8" id="KW-0830">Ubiquinone</keyword>
<organism evidence="12 13">
    <name type="scientific">Peredibacter starrii</name>
    <dbReference type="NCBI Taxonomy" id="28202"/>
    <lineage>
        <taxon>Bacteria</taxon>
        <taxon>Pseudomonadati</taxon>
        <taxon>Bdellovibrionota</taxon>
        <taxon>Bacteriovoracia</taxon>
        <taxon>Bacteriovoracales</taxon>
        <taxon>Bacteriovoracaceae</taxon>
        <taxon>Peredibacter</taxon>
    </lineage>
</organism>
<evidence type="ECO:0000256" key="1">
    <source>
        <dbReference type="ARBA" id="ARBA00022448"/>
    </source>
</evidence>
<dbReference type="InterPro" id="IPR008703">
    <property type="entry name" value="NqrA"/>
</dbReference>
<keyword evidence="7 8" id="KW-0739">Sodium transport</keyword>
<dbReference type="GO" id="GO:0016655">
    <property type="term" value="F:oxidoreductase activity, acting on NAD(P)H, quinone or similar compound as acceptor"/>
    <property type="evidence" value="ECO:0007669"/>
    <property type="project" value="UniProtKB-UniRule"/>
</dbReference>
<comment type="similarity">
    <text evidence="8">Belongs to the NqrA family.</text>
</comment>
<dbReference type="KEGG" id="psti:SOO65_05280"/>
<evidence type="ECO:0000259" key="10">
    <source>
        <dbReference type="Pfam" id="PF11973"/>
    </source>
</evidence>
<keyword evidence="13" id="KW-1185">Reference proteome</keyword>
<keyword evidence="4 8" id="KW-0915">Sodium</keyword>
<dbReference type="GO" id="GO:0006814">
    <property type="term" value="P:sodium ion transport"/>
    <property type="evidence" value="ECO:0007669"/>
    <property type="project" value="UniProtKB-UniRule"/>
</dbReference>
<evidence type="ECO:0000256" key="7">
    <source>
        <dbReference type="ARBA" id="ARBA00023201"/>
    </source>
</evidence>
<gene>
    <name evidence="8" type="primary">nqrA</name>
    <name evidence="12" type="ORF">SOO65_05280</name>
</gene>
<dbReference type="RefSeq" id="WP_321398060.1">
    <property type="nucleotide sequence ID" value="NZ_CP139487.1"/>
</dbReference>
<evidence type="ECO:0000313" key="12">
    <source>
        <dbReference type="EMBL" id="WPU66153.1"/>
    </source>
</evidence>
<evidence type="ECO:0000259" key="9">
    <source>
        <dbReference type="Pfam" id="PF05896"/>
    </source>
</evidence>
<evidence type="ECO:0000256" key="3">
    <source>
        <dbReference type="ARBA" id="ARBA00023027"/>
    </source>
</evidence>
<reference evidence="12 13" key="1">
    <citation type="submission" date="2023-11" db="EMBL/GenBank/DDBJ databases">
        <title>Peredibacter starrii A3.12.</title>
        <authorList>
            <person name="Mitchell R.J."/>
        </authorList>
    </citation>
    <scope>NUCLEOTIDE SEQUENCE [LARGE SCALE GENOMIC DNA]</scope>
    <source>
        <strain evidence="12 13">A3.12</strain>
    </source>
</reference>
<keyword evidence="1 8" id="KW-0813">Transport</keyword>
<protein>
    <recommendedName>
        <fullName evidence="8">Na(+)-translocating NADH-quinone reductase subunit A</fullName>
        <shortName evidence="8">Na(+)-NQR subunit A</shortName>
        <shortName evidence="8">Na(+)-translocating NQR subunit A</shortName>
        <ecNumber evidence="8">7.2.1.1</ecNumber>
    </recommendedName>
    <alternativeName>
        <fullName evidence="8">NQR complex subunit A</fullName>
    </alternativeName>
    <alternativeName>
        <fullName evidence="8">NQR-1 subunit A</fullName>
    </alternativeName>
</protein>
<evidence type="ECO:0000256" key="2">
    <source>
        <dbReference type="ARBA" id="ARBA00022967"/>
    </source>
</evidence>
<feature type="domain" description="Na(+)-translocating NADH-quinone reductase subunit A C-terminal" evidence="10">
    <location>
        <begin position="261"/>
        <end position="311"/>
    </location>
</feature>
<evidence type="ECO:0000259" key="11">
    <source>
        <dbReference type="Pfam" id="PF24836"/>
    </source>
</evidence>
<dbReference type="PANTHER" id="PTHR37839">
    <property type="entry name" value="NA(+)-TRANSLOCATING NADH-QUINONE REDUCTASE SUBUNIT A"/>
    <property type="match status" value="1"/>
</dbReference>
<accession>A0AAX4HSS2</accession>
<evidence type="ECO:0000256" key="6">
    <source>
        <dbReference type="ARBA" id="ARBA00023075"/>
    </source>
</evidence>
<evidence type="ECO:0000256" key="5">
    <source>
        <dbReference type="ARBA" id="ARBA00023065"/>
    </source>
</evidence>
<evidence type="ECO:0000256" key="4">
    <source>
        <dbReference type="ARBA" id="ARBA00023053"/>
    </source>
</evidence>
<dbReference type="Proteomes" id="UP001324634">
    <property type="component" value="Chromosome"/>
</dbReference>